<gene>
    <name evidence="8" type="ORF">GCM10008955_26170</name>
</gene>
<feature type="transmembrane region" description="Helical" evidence="6">
    <location>
        <begin position="324"/>
        <end position="348"/>
    </location>
</feature>
<dbReference type="RefSeq" id="WP_229780789.1">
    <property type="nucleotide sequence ID" value="NZ_BMPP01000011.1"/>
</dbReference>
<evidence type="ECO:0000256" key="3">
    <source>
        <dbReference type="ARBA" id="ARBA00022692"/>
    </source>
</evidence>
<dbReference type="SUPFAM" id="SSF161098">
    <property type="entry name" value="MetI-like"/>
    <property type="match status" value="1"/>
</dbReference>
<evidence type="ECO:0000256" key="1">
    <source>
        <dbReference type="ARBA" id="ARBA00004141"/>
    </source>
</evidence>
<evidence type="ECO:0000256" key="6">
    <source>
        <dbReference type="RuleBase" id="RU363032"/>
    </source>
</evidence>
<dbReference type="InterPro" id="IPR051204">
    <property type="entry name" value="ABC_transp_perm/SBD"/>
</dbReference>
<evidence type="ECO:0000313" key="9">
    <source>
        <dbReference type="Proteomes" id="UP000647587"/>
    </source>
</evidence>
<feature type="transmembrane region" description="Helical" evidence="6">
    <location>
        <begin position="24"/>
        <end position="43"/>
    </location>
</feature>
<keyword evidence="2 6" id="KW-0813">Transport</keyword>
<keyword evidence="9" id="KW-1185">Reference proteome</keyword>
<comment type="subcellular location">
    <subcellularLocation>
        <location evidence="6">Cell membrane</location>
        <topology evidence="6">Multi-pass membrane protein</topology>
    </subcellularLocation>
    <subcellularLocation>
        <location evidence="1">Membrane</location>
        <topology evidence="1">Multi-pass membrane protein</topology>
    </subcellularLocation>
</comment>
<dbReference type="Gene3D" id="1.10.3720.10">
    <property type="entry name" value="MetI-like"/>
    <property type="match status" value="1"/>
</dbReference>
<reference evidence="9" key="1">
    <citation type="journal article" date="2019" name="Int. J. Syst. Evol. Microbiol.">
        <title>The Global Catalogue of Microorganisms (GCM) 10K type strain sequencing project: providing services to taxonomists for standard genome sequencing and annotation.</title>
        <authorList>
            <consortium name="The Broad Institute Genomics Platform"/>
            <consortium name="The Broad Institute Genome Sequencing Center for Infectious Disease"/>
            <person name="Wu L."/>
            <person name="Ma J."/>
        </authorList>
    </citation>
    <scope>NUCLEOTIDE SEQUENCE [LARGE SCALE GENOMIC DNA]</scope>
    <source>
        <strain evidence="9">JCM 30331</strain>
    </source>
</reference>
<feature type="transmembrane region" description="Helical" evidence="6">
    <location>
        <begin position="354"/>
        <end position="377"/>
    </location>
</feature>
<dbReference type="InterPro" id="IPR000515">
    <property type="entry name" value="MetI-like"/>
</dbReference>
<evidence type="ECO:0000256" key="4">
    <source>
        <dbReference type="ARBA" id="ARBA00022989"/>
    </source>
</evidence>
<evidence type="ECO:0000313" key="8">
    <source>
        <dbReference type="EMBL" id="GGK31107.1"/>
    </source>
</evidence>
<keyword evidence="3 6" id="KW-0812">Transmembrane</keyword>
<dbReference type="Pfam" id="PF00528">
    <property type="entry name" value="BPD_transp_1"/>
    <property type="match status" value="1"/>
</dbReference>
<feature type="transmembrane region" description="Helical" evidence="6">
    <location>
        <begin position="146"/>
        <end position="168"/>
    </location>
</feature>
<feature type="transmembrane region" description="Helical" evidence="6">
    <location>
        <begin position="220"/>
        <end position="242"/>
    </location>
</feature>
<dbReference type="PRINTS" id="PR00173">
    <property type="entry name" value="EDTRNSPORT"/>
</dbReference>
<proteinExistence type="inferred from homology"/>
<comment type="similarity">
    <text evidence="6">Belongs to the binding-protein-dependent transport system permease family.</text>
</comment>
<dbReference type="PANTHER" id="PTHR30177:SF30">
    <property type="entry name" value="GLYCINE BETAINE UPTAKE SYSTEM PERMEASE PROTEIN YEHY"/>
    <property type="match status" value="1"/>
</dbReference>
<dbReference type="PANTHER" id="PTHR30177">
    <property type="entry name" value="GLYCINE BETAINE/L-PROLINE TRANSPORT SYSTEM PERMEASE PROTEIN PROW"/>
    <property type="match status" value="1"/>
</dbReference>
<feature type="transmembrane region" description="Helical" evidence="6">
    <location>
        <begin position="188"/>
        <end position="208"/>
    </location>
</feature>
<keyword evidence="4 6" id="KW-1133">Transmembrane helix</keyword>
<dbReference type="PROSITE" id="PS50928">
    <property type="entry name" value="ABC_TM1"/>
    <property type="match status" value="1"/>
</dbReference>
<feature type="domain" description="ABC transmembrane type-1" evidence="7">
    <location>
        <begin position="182"/>
        <end position="377"/>
    </location>
</feature>
<comment type="caution">
    <text evidence="8">The sequence shown here is derived from an EMBL/GenBank/DDBJ whole genome shotgun (WGS) entry which is preliminary data.</text>
</comment>
<protein>
    <submittedName>
        <fullName evidence="8">Osmoprotectant uptake system permease</fullName>
    </submittedName>
</protein>
<keyword evidence="5 6" id="KW-0472">Membrane</keyword>
<name>A0ABQ2F0I7_9DEIO</name>
<sequence>MTALSTEAVLSEKRKQPARPDIRVVLWLGAVPMLAGALLPWVLLRPNRLAPGELLRVPGAITLALLVLAVLPALLIRRLPGVAAAAAAAGLLAAFWLLGERTAGALTGQAEFARASAASGFWLYMVGALIAASSAAQAGRGARRWAWAWVPGAAVLLLSGQLSSWSVLVEARSEGPRWVQEFGQHLRLVGSALGLAVLLGVPLTLWAARRERVAGGLLGLANAVQTIPSLALLGLLIVPLAALSRAFPALREVGVAGIGVAPALSAMTLYALLPVLRNGIEALRGVPPGVVDAARGMGMTSGQTFWRVELPLAMPVWLSGVRQAAVMLVGVAAVAALIGAGGLGTYIFKGLQSAATDLILLGAVPAVLLAIFVDALLRATEGWLGGRLGQVEDA</sequence>
<dbReference type="EMBL" id="BMPP01000011">
    <property type="protein sequence ID" value="GGK31107.1"/>
    <property type="molecule type" value="Genomic_DNA"/>
</dbReference>
<dbReference type="Proteomes" id="UP000647587">
    <property type="component" value="Unassembled WGS sequence"/>
</dbReference>
<evidence type="ECO:0000259" key="7">
    <source>
        <dbReference type="PROSITE" id="PS50928"/>
    </source>
</evidence>
<dbReference type="InterPro" id="IPR035906">
    <property type="entry name" value="MetI-like_sf"/>
</dbReference>
<accession>A0ABQ2F0I7</accession>
<feature type="transmembrane region" description="Helical" evidence="6">
    <location>
        <begin position="82"/>
        <end position="99"/>
    </location>
</feature>
<feature type="transmembrane region" description="Helical" evidence="6">
    <location>
        <begin position="55"/>
        <end position="75"/>
    </location>
</feature>
<evidence type="ECO:0000256" key="5">
    <source>
        <dbReference type="ARBA" id="ARBA00023136"/>
    </source>
</evidence>
<evidence type="ECO:0000256" key="2">
    <source>
        <dbReference type="ARBA" id="ARBA00022448"/>
    </source>
</evidence>
<feature type="transmembrane region" description="Helical" evidence="6">
    <location>
        <begin position="254"/>
        <end position="276"/>
    </location>
</feature>
<feature type="transmembrane region" description="Helical" evidence="6">
    <location>
        <begin position="119"/>
        <end position="139"/>
    </location>
</feature>
<organism evidence="8 9">
    <name type="scientific">Deinococcus malanensis</name>
    <dbReference type="NCBI Taxonomy" id="1706855"/>
    <lineage>
        <taxon>Bacteria</taxon>
        <taxon>Thermotogati</taxon>
        <taxon>Deinococcota</taxon>
        <taxon>Deinococci</taxon>
        <taxon>Deinococcales</taxon>
        <taxon>Deinococcaceae</taxon>
        <taxon>Deinococcus</taxon>
    </lineage>
</organism>
<dbReference type="CDD" id="cd06261">
    <property type="entry name" value="TM_PBP2"/>
    <property type="match status" value="1"/>
</dbReference>